<feature type="domain" description="Hedgehog/Intein (Hint)" evidence="2">
    <location>
        <begin position="90"/>
        <end position="236"/>
    </location>
</feature>
<feature type="region of interest" description="Disordered" evidence="1">
    <location>
        <begin position="23"/>
        <end position="42"/>
    </location>
</feature>
<dbReference type="STRING" id="366533.SAMN05444339_102348"/>
<protein>
    <submittedName>
        <fullName evidence="3">Hint domain-containing protein</fullName>
    </submittedName>
</protein>
<dbReference type="Pfam" id="PF13403">
    <property type="entry name" value="Hint_2"/>
    <property type="match status" value="1"/>
</dbReference>
<gene>
    <name evidence="3" type="ORF">SAMN05444339_102348</name>
</gene>
<reference evidence="4" key="1">
    <citation type="submission" date="2016-11" db="EMBL/GenBank/DDBJ databases">
        <authorList>
            <person name="Varghese N."/>
            <person name="Submissions S."/>
        </authorList>
    </citation>
    <scope>NUCLEOTIDE SEQUENCE [LARGE SCALE GENOMIC DNA]</scope>
    <source>
        <strain evidence="4">DSM 29326</strain>
    </source>
</reference>
<dbReference type="EMBL" id="FQUE01000002">
    <property type="protein sequence ID" value="SHE88649.1"/>
    <property type="molecule type" value="Genomic_DNA"/>
</dbReference>
<dbReference type="AlphaFoldDB" id="A0A1M4X5A2"/>
<name>A0A1M4X5A2_LOKAT</name>
<dbReference type="Proteomes" id="UP000183987">
    <property type="component" value="Unassembled WGS sequence"/>
</dbReference>
<dbReference type="InterPro" id="IPR028992">
    <property type="entry name" value="Hedgehog/Intein_dom"/>
</dbReference>
<evidence type="ECO:0000313" key="4">
    <source>
        <dbReference type="Proteomes" id="UP000183987"/>
    </source>
</evidence>
<evidence type="ECO:0000259" key="2">
    <source>
        <dbReference type="Pfam" id="PF13403"/>
    </source>
</evidence>
<proteinExistence type="predicted"/>
<accession>A0A1M4X5A2</accession>
<sequence>MLSVGPADDVNNRKVTHMTYQTPTSAAGLAADRDTKPESSGRFACPDGQPRRMMPLMRSYEVAHLTPSGHADSFTRLAPAIPAFEDCFGAFGRGAILQTDTGPRAVEDLWPGDRVLTSSHGMQTLLWHGTMQIVPRSTQTRAEIGTMVRIMTEAFGLARPATDLVLGPTARLAHAAPGTRRLTGDDTAFVPARDFVDHTSVIALQPVAPVHAYQLGFAAHARISANGVEIETLHPGLPHLVRLPPDMAALLLALFPHKSSLADFGPLLHPRVTLRDLDLFSAA</sequence>
<organism evidence="3 4">
    <name type="scientific">Loktanella atrilutea</name>
    <dbReference type="NCBI Taxonomy" id="366533"/>
    <lineage>
        <taxon>Bacteria</taxon>
        <taxon>Pseudomonadati</taxon>
        <taxon>Pseudomonadota</taxon>
        <taxon>Alphaproteobacteria</taxon>
        <taxon>Rhodobacterales</taxon>
        <taxon>Roseobacteraceae</taxon>
        <taxon>Loktanella</taxon>
    </lineage>
</organism>
<evidence type="ECO:0000256" key="1">
    <source>
        <dbReference type="SAM" id="MobiDB-lite"/>
    </source>
</evidence>
<keyword evidence="4" id="KW-1185">Reference proteome</keyword>
<evidence type="ECO:0000313" key="3">
    <source>
        <dbReference type="EMBL" id="SHE88649.1"/>
    </source>
</evidence>